<proteinExistence type="predicted"/>
<gene>
    <name evidence="1" type="ORF">BFAG_01839</name>
</gene>
<evidence type="ECO:0000313" key="1">
    <source>
        <dbReference type="EMBL" id="EFR53144.1"/>
    </source>
</evidence>
<sequence>MIYPLFRFVKIRRKIQVLQDFHRLFMSNSTTMTIYILHNYLENMRNSITFAL</sequence>
<organism evidence="1 2">
    <name type="scientific">Bacteroides fragilis 3_1_12</name>
    <dbReference type="NCBI Taxonomy" id="457424"/>
    <lineage>
        <taxon>Bacteria</taxon>
        <taxon>Pseudomonadati</taxon>
        <taxon>Bacteroidota</taxon>
        <taxon>Bacteroidia</taxon>
        <taxon>Bacteroidales</taxon>
        <taxon>Bacteroidaceae</taxon>
        <taxon>Bacteroides</taxon>
    </lineage>
</organism>
<dbReference type="EMBL" id="EQ973213">
    <property type="protein sequence ID" value="EFR53144.1"/>
    <property type="molecule type" value="Genomic_DNA"/>
</dbReference>
<name>A0ABN0BJT1_BACFG</name>
<dbReference type="Proteomes" id="UP000005101">
    <property type="component" value="Unassembled WGS sequence"/>
</dbReference>
<reference evidence="1 2" key="1">
    <citation type="submission" date="2008-12" db="EMBL/GenBank/DDBJ databases">
        <title>Annotation of Bacteroides fragilis strain 3_1_12.</title>
        <authorList>
            <consortium name="The Broad Institute Genome Sequencing Platform"/>
            <person name="Ward D."/>
            <person name="Young S.K."/>
            <person name="Kodira C.D."/>
            <person name="Zeng Q."/>
            <person name="Koehrsen M."/>
            <person name="Alvarado L."/>
            <person name="Berlin A."/>
            <person name="Borenstein D."/>
            <person name="Chen Z."/>
            <person name="Engels R."/>
            <person name="Freedman E."/>
            <person name="Gellesch M."/>
            <person name="Goldberg J."/>
            <person name="Griggs A."/>
            <person name="Gujja S."/>
            <person name="Heiman D."/>
            <person name="Hepburn T."/>
            <person name="Howarth C."/>
            <person name="Jen D."/>
            <person name="Larson L."/>
            <person name="Lewis B."/>
            <person name="Mehta T."/>
            <person name="Park D."/>
            <person name="Pearson M."/>
            <person name="Roberts A."/>
            <person name="Saif S."/>
            <person name="Shea T."/>
            <person name="Shenoy N."/>
            <person name="Sisk P."/>
            <person name="Stolte C."/>
            <person name="Sykes S."/>
            <person name="Walk T."/>
            <person name="White J."/>
            <person name="Yandava C."/>
            <person name="Allen-Vercoe E."/>
            <person name="Strauss J."/>
            <person name="Ambrose C."/>
            <person name="Lander E."/>
            <person name="Nusbaum C."/>
            <person name="Galagan J."/>
            <person name="Birren B."/>
        </authorList>
    </citation>
    <scope>NUCLEOTIDE SEQUENCE [LARGE SCALE GENOMIC DNA]</scope>
    <source>
        <strain evidence="1 2">3_1_12</strain>
    </source>
</reference>
<evidence type="ECO:0000313" key="2">
    <source>
        <dbReference type="Proteomes" id="UP000005101"/>
    </source>
</evidence>
<keyword evidence="2" id="KW-1185">Reference proteome</keyword>
<accession>A0ABN0BJT1</accession>
<protein>
    <submittedName>
        <fullName evidence="1">Uncharacterized protein</fullName>
    </submittedName>
</protein>